<dbReference type="PANTHER" id="PTHR12916:SF4">
    <property type="entry name" value="UNINFLATABLE, ISOFORM C"/>
    <property type="match status" value="1"/>
</dbReference>
<comment type="caution">
    <text evidence="7">The sequence shown here is derived from an EMBL/GenBank/DDBJ whole genome shotgun (WGS) entry which is preliminary data.</text>
</comment>
<dbReference type="InterPro" id="IPR001881">
    <property type="entry name" value="EGF-like_Ca-bd_dom"/>
</dbReference>
<dbReference type="Pfam" id="PF00008">
    <property type="entry name" value="EGF"/>
    <property type="match status" value="1"/>
</dbReference>
<evidence type="ECO:0000256" key="5">
    <source>
        <dbReference type="PROSITE-ProRule" id="PRU00076"/>
    </source>
</evidence>
<evidence type="ECO:0000256" key="4">
    <source>
        <dbReference type="ARBA" id="ARBA00023157"/>
    </source>
</evidence>
<proteinExistence type="predicted"/>
<organism evidence="7 8">
    <name type="scientific">Triplophysa tibetana</name>
    <dbReference type="NCBI Taxonomy" id="1572043"/>
    <lineage>
        <taxon>Eukaryota</taxon>
        <taxon>Metazoa</taxon>
        <taxon>Chordata</taxon>
        <taxon>Craniata</taxon>
        <taxon>Vertebrata</taxon>
        <taxon>Euteleostomi</taxon>
        <taxon>Actinopterygii</taxon>
        <taxon>Neopterygii</taxon>
        <taxon>Teleostei</taxon>
        <taxon>Ostariophysi</taxon>
        <taxon>Cypriniformes</taxon>
        <taxon>Nemacheilidae</taxon>
        <taxon>Triplophysa</taxon>
    </lineage>
</organism>
<dbReference type="Proteomes" id="UP000324632">
    <property type="component" value="Chromosome 9"/>
</dbReference>
<dbReference type="PANTHER" id="PTHR12916">
    <property type="entry name" value="CYTOCHROME C OXIDASE POLYPEPTIDE VIC-2"/>
    <property type="match status" value="1"/>
</dbReference>
<dbReference type="SMART" id="SM00181">
    <property type="entry name" value="EGF"/>
    <property type="match status" value="1"/>
</dbReference>
<dbReference type="SUPFAM" id="SSF57196">
    <property type="entry name" value="EGF/Laminin"/>
    <property type="match status" value="1"/>
</dbReference>
<keyword evidence="3" id="KW-0677">Repeat</keyword>
<keyword evidence="8" id="KW-1185">Reference proteome</keyword>
<accession>A0A5A9P3W7</accession>
<evidence type="ECO:0000256" key="3">
    <source>
        <dbReference type="ARBA" id="ARBA00022737"/>
    </source>
</evidence>
<reference evidence="7 8" key="1">
    <citation type="journal article" date="2019" name="Mol. Ecol. Resour.">
        <title>Chromosome-level genome assembly of Triplophysa tibetana, a fish adapted to the harsh high-altitude environment of the Tibetan Plateau.</title>
        <authorList>
            <person name="Yang X."/>
            <person name="Liu H."/>
            <person name="Ma Z."/>
            <person name="Zou Y."/>
            <person name="Zou M."/>
            <person name="Mao Y."/>
            <person name="Li X."/>
            <person name="Wang H."/>
            <person name="Chen T."/>
            <person name="Wang W."/>
            <person name="Yang R."/>
        </authorList>
    </citation>
    <scope>NUCLEOTIDE SEQUENCE [LARGE SCALE GENOMIC DNA]</scope>
    <source>
        <strain evidence="7">TTIB1903HZAU</strain>
        <tissue evidence="7">Muscle</tissue>
    </source>
</reference>
<keyword evidence="1 5" id="KW-0245">EGF-like domain</keyword>
<feature type="disulfide bond" evidence="5">
    <location>
        <begin position="32"/>
        <end position="41"/>
    </location>
</feature>
<dbReference type="PROSITE" id="PS50026">
    <property type="entry name" value="EGF_3"/>
    <property type="match status" value="1"/>
</dbReference>
<comment type="caution">
    <text evidence="5">Lacks conserved residue(s) required for the propagation of feature annotation.</text>
</comment>
<dbReference type="GO" id="GO:0005509">
    <property type="term" value="F:calcium ion binding"/>
    <property type="evidence" value="ECO:0007669"/>
    <property type="project" value="InterPro"/>
</dbReference>
<keyword evidence="2" id="KW-0732">Signal</keyword>
<evidence type="ECO:0000256" key="1">
    <source>
        <dbReference type="ARBA" id="ARBA00022536"/>
    </source>
</evidence>
<protein>
    <recommendedName>
        <fullName evidence="6">EGF-like domain-containing protein</fullName>
    </recommendedName>
</protein>
<dbReference type="EMBL" id="SOYY01000009">
    <property type="protein sequence ID" value="KAA0716620.1"/>
    <property type="molecule type" value="Genomic_DNA"/>
</dbReference>
<dbReference type="PRINTS" id="PR00010">
    <property type="entry name" value="EGFBLOOD"/>
</dbReference>
<dbReference type="FunFam" id="2.10.25.10:FF:000246">
    <property type="entry name" value="EGF-like repeat and discoidin I-like domain-containing protein 3"/>
    <property type="match status" value="1"/>
</dbReference>
<sequence length="168" mass="19292">MVNESNVNECERHPCKNGGICTDLVANYSCECPGEYMGRNCQYIWYISIFSRNEKIRLQSWGEAVGSLSAVCVTDVHAIEPHHAQEEVVVISHACYDNEHQRLLGVVWVLRLSRHDVTEFQKLTQVVQSFISSWPKISTRYQRKSSQTVATYFWQRGLSQPNLTTSLH</sequence>
<dbReference type="Gene3D" id="2.10.25.10">
    <property type="entry name" value="Laminin"/>
    <property type="match status" value="1"/>
</dbReference>
<keyword evidence="4 5" id="KW-1015">Disulfide bond</keyword>
<dbReference type="InterPro" id="IPR000742">
    <property type="entry name" value="EGF"/>
</dbReference>
<name>A0A5A9P3W7_9TELE</name>
<evidence type="ECO:0000256" key="2">
    <source>
        <dbReference type="ARBA" id="ARBA00022729"/>
    </source>
</evidence>
<feature type="domain" description="EGF-like" evidence="6">
    <location>
        <begin position="6"/>
        <end position="42"/>
    </location>
</feature>
<evidence type="ECO:0000313" key="8">
    <source>
        <dbReference type="Proteomes" id="UP000324632"/>
    </source>
</evidence>
<dbReference type="InterPro" id="IPR018097">
    <property type="entry name" value="EGF_Ca-bd_CS"/>
</dbReference>
<dbReference type="SMART" id="SM00179">
    <property type="entry name" value="EGF_CA"/>
    <property type="match status" value="1"/>
</dbReference>
<dbReference type="PROSITE" id="PS00022">
    <property type="entry name" value="EGF_1"/>
    <property type="match status" value="1"/>
</dbReference>
<dbReference type="AlphaFoldDB" id="A0A5A9P3W7"/>
<dbReference type="CDD" id="cd00054">
    <property type="entry name" value="EGF_CA"/>
    <property type="match status" value="1"/>
</dbReference>
<dbReference type="PROSITE" id="PS01187">
    <property type="entry name" value="EGF_CA"/>
    <property type="match status" value="1"/>
</dbReference>
<gene>
    <name evidence="7" type="ORF">E1301_Tti020364</name>
</gene>
<dbReference type="PROSITE" id="PS00010">
    <property type="entry name" value="ASX_HYDROXYL"/>
    <property type="match status" value="1"/>
</dbReference>
<dbReference type="InterPro" id="IPR000152">
    <property type="entry name" value="EGF-type_Asp/Asn_hydroxyl_site"/>
</dbReference>
<evidence type="ECO:0000313" key="7">
    <source>
        <dbReference type="EMBL" id="KAA0716620.1"/>
    </source>
</evidence>
<evidence type="ECO:0000259" key="6">
    <source>
        <dbReference type="PROSITE" id="PS50026"/>
    </source>
</evidence>